<reference evidence="1" key="2">
    <citation type="submission" date="2023-02" db="EMBL/GenBank/DDBJ databases">
        <authorList>
            <person name="Sun Q."/>
            <person name="Mori K."/>
        </authorList>
    </citation>
    <scope>NUCLEOTIDE SEQUENCE</scope>
    <source>
        <strain evidence="1">NBRC 110608</strain>
    </source>
</reference>
<evidence type="ECO:0000313" key="1">
    <source>
        <dbReference type="EMBL" id="BDZ58711.1"/>
    </source>
</evidence>
<organism evidence="1">
    <name type="scientific">Barrientosiimonas endolithica</name>
    <dbReference type="NCBI Taxonomy" id="1535208"/>
    <lineage>
        <taxon>Bacteria</taxon>
        <taxon>Bacillati</taxon>
        <taxon>Actinomycetota</taxon>
        <taxon>Actinomycetes</taxon>
        <taxon>Micrococcales</taxon>
        <taxon>Dermacoccaceae</taxon>
        <taxon>Barrientosiimonas</taxon>
    </lineage>
</organism>
<dbReference type="EMBL" id="AP027735">
    <property type="protein sequence ID" value="BDZ58711.1"/>
    <property type="molecule type" value="Genomic_DNA"/>
</dbReference>
<dbReference type="RefSeq" id="WP_350226952.1">
    <property type="nucleotide sequence ID" value="NZ_AP027735.1"/>
</dbReference>
<gene>
    <name evidence="1" type="ORF">GCM10025872_23680</name>
</gene>
<accession>A0ABM8HCM0</accession>
<name>A0ABM8HCM0_9MICO</name>
<protein>
    <submittedName>
        <fullName evidence="1">Uncharacterized protein</fullName>
    </submittedName>
</protein>
<proteinExistence type="predicted"/>
<sequence>MAFTTYGREPAIEVLVPKDYAPEPLVLGAFTEAAQQIPQGPRRCS</sequence>
<reference evidence="1" key="1">
    <citation type="journal article" date="2014" name="Int. J. Syst. Evol. Microbiol.">
        <title>Complete genome of a new Firmicutes species belonging to the dominant human colonic microbiota ('Ruminococcus bicirculans') reveals two chromosomes and a selective capacity to utilize plant glucans.</title>
        <authorList>
            <consortium name="NISC Comparative Sequencing Program"/>
            <person name="Wegmann U."/>
            <person name="Louis P."/>
            <person name="Goesmann A."/>
            <person name="Henrissat B."/>
            <person name="Duncan S.H."/>
            <person name="Flint H.J."/>
        </authorList>
    </citation>
    <scope>NUCLEOTIDE SEQUENCE</scope>
    <source>
        <strain evidence="1">NBRC 110608</strain>
    </source>
</reference>